<evidence type="ECO:0000256" key="2">
    <source>
        <dbReference type="ARBA" id="ARBA00022475"/>
    </source>
</evidence>
<keyword evidence="3" id="KW-0716">Sensory transduction</keyword>
<evidence type="ECO:0000256" key="10">
    <source>
        <dbReference type="SAM" id="Phobius"/>
    </source>
</evidence>
<dbReference type="InterPro" id="IPR004117">
    <property type="entry name" value="7tm6_olfct_rcpt"/>
</dbReference>
<feature type="transmembrane region" description="Helical" evidence="10">
    <location>
        <begin position="65"/>
        <end position="84"/>
    </location>
</feature>
<keyword evidence="6 10" id="KW-1133">Transmembrane helix</keyword>
<evidence type="ECO:0000256" key="6">
    <source>
        <dbReference type="ARBA" id="ARBA00022989"/>
    </source>
</evidence>
<evidence type="ECO:0000256" key="4">
    <source>
        <dbReference type="ARBA" id="ARBA00022692"/>
    </source>
</evidence>
<keyword evidence="9" id="KW-0807">Transducer</keyword>
<keyword evidence="2" id="KW-1003">Cell membrane</keyword>
<dbReference type="PANTHER" id="PTHR21137">
    <property type="entry name" value="ODORANT RECEPTOR"/>
    <property type="match status" value="1"/>
</dbReference>
<evidence type="ECO:0000313" key="12">
    <source>
        <dbReference type="Proteomes" id="UP001642520"/>
    </source>
</evidence>
<evidence type="ECO:0000313" key="11">
    <source>
        <dbReference type="EMBL" id="CAL7951957.1"/>
    </source>
</evidence>
<dbReference type="Proteomes" id="UP001642520">
    <property type="component" value="Unassembled WGS sequence"/>
</dbReference>
<keyword evidence="8" id="KW-0675">Receptor</keyword>
<feature type="transmembrane region" description="Helical" evidence="10">
    <location>
        <begin position="174"/>
        <end position="196"/>
    </location>
</feature>
<dbReference type="EMBL" id="CAXAJV020001301">
    <property type="protein sequence ID" value="CAL7951957.1"/>
    <property type="molecule type" value="Genomic_DNA"/>
</dbReference>
<reference evidence="11 12" key="1">
    <citation type="submission" date="2024-08" db="EMBL/GenBank/DDBJ databases">
        <authorList>
            <person name="Will J Nash"/>
            <person name="Angela Man"/>
            <person name="Seanna McTaggart"/>
            <person name="Kendall Baker"/>
            <person name="Tom Barker"/>
            <person name="Leah Catchpole"/>
            <person name="Alex Durrant"/>
            <person name="Karim Gharbi"/>
            <person name="Naomi Irish"/>
            <person name="Gemy Kaithakottil"/>
            <person name="Debby Ku"/>
            <person name="Aaliyah Providence"/>
            <person name="Felix Shaw"/>
            <person name="David Swarbreck"/>
            <person name="Chris Watkins"/>
            <person name="Ann M. McCartney"/>
            <person name="Giulio Formenti"/>
            <person name="Alice Mouton"/>
            <person name="Noel Vella"/>
            <person name="Bjorn M von Reumont"/>
            <person name="Adriana Vella"/>
            <person name="Wilfried Haerty"/>
        </authorList>
    </citation>
    <scope>NUCLEOTIDE SEQUENCE [LARGE SCALE GENOMIC DNA]</scope>
</reference>
<accession>A0ABP1PFG1</accession>
<evidence type="ECO:0000256" key="1">
    <source>
        <dbReference type="ARBA" id="ARBA00004651"/>
    </source>
</evidence>
<dbReference type="Pfam" id="PF02949">
    <property type="entry name" value="7tm_6"/>
    <property type="match status" value="1"/>
</dbReference>
<feature type="transmembrane region" description="Helical" evidence="10">
    <location>
        <begin position="124"/>
        <end position="143"/>
    </location>
</feature>
<protein>
    <recommendedName>
        <fullName evidence="13">Odorant receptor</fullName>
    </recommendedName>
</protein>
<dbReference type="PANTHER" id="PTHR21137:SF35">
    <property type="entry name" value="ODORANT RECEPTOR 19A-RELATED"/>
    <property type="match status" value="1"/>
</dbReference>
<comment type="caution">
    <text evidence="11">The sequence shown here is derived from an EMBL/GenBank/DDBJ whole genome shotgun (WGS) entry which is preliminary data.</text>
</comment>
<keyword evidence="4 10" id="KW-0812">Transmembrane</keyword>
<feature type="transmembrane region" description="Helical" evidence="10">
    <location>
        <begin position="36"/>
        <end position="59"/>
    </location>
</feature>
<comment type="subcellular location">
    <subcellularLocation>
        <location evidence="1">Cell membrane</location>
        <topology evidence="1">Multi-pass membrane protein</topology>
    </subcellularLocation>
</comment>
<evidence type="ECO:0000256" key="8">
    <source>
        <dbReference type="ARBA" id="ARBA00023170"/>
    </source>
</evidence>
<evidence type="ECO:0000256" key="7">
    <source>
        <dbReference type="ARBA" id="ARBA00023136"/>
    </source>
</evidence>
<evidence type="ECO:0008006" key="13">
    <source>
        <dbReference type="Google" id="ProtNLM"/>
    </source>
</evidence>
<name>A0ABP1PFG1_XYLVO</name>
<keyword evidence="12" id="KW-1185">Reference proteome</keyword>
<keyword evidence="7 10" id="KW-0472">Membrane</keyword>
<gene>
    <name evidence="11" type="ORF">XYLVIOL_LOCUS10801</name>
</gene>
<evidence type="ECO:0000256" key="5">
    <source>
        <dbReference type="ARBA" id="ARBA00022725"/>
    </source>
</evidence>
<keyword evidence="5" id="KW-0552">Olfaction</keyword>
<evidence type="ECO:0000256" key="9">
    <source>
        <dbReference type="ARBA" id="ARBA00023224"/>
    </source>
</evidence>
<sequence length="274" mass="31591">MNHDTILDRYLKDKFYGQLIGIWPDQDRFMKYSARLIILVIINISYVAQISQVVVFYSFDTLTDQMPFLLIGFAVLLKQYNYILNQNKLRRLLHGIAISWLTERPKEELEILEKYTKKALILSMIYKAASAILLFMFMALPAIPPVLDIVMPLNESRKRIFIFPSYYFVDEEEYYYPILAHMTMSAFVVAFVFIACDLTLVHVVQHACALLVISGCEARWYDGSTKVQALYILLLRKCLSPTKLTGGGLIALNLDSFVQILKASFSYYTVLKNS</sequence>
<organism evidence="11 12">
    <name type="scientific">Xylocopa violacea</name>
    <name type="common">Violet carpenter bee</name>
    <name type="synonym">Apis violacea</name>
    <dbReference type="NCBI Taxonomy" id="135666"/>
    <lineage>
        <taxon>Eukaryota</taxon>
        <taxon>Metazoa</taxon>
        <taxon>Ecdysozoa</taxon>
        <taxon>Arthropoda</taxon>
        <taxon>Hexapoda</taxon>
        <taxon>Insecta</taxon>
        <taxon>Pterygota</taxon>
        <taxon>Neoptera</taxon>
        <taxon>Endopterygota</taxon>
        <taxon>Hymenoptera</taxon>
        <taxon>Apocrita</taxon>
        <taxon>Aculeata</taxon>
        <taxon>Apoidea</taxon>
        <taxon>Anthophila</taxon>
        <taxon>Apidae</taxon>
        <taxon>Xylocopa</taxon>
        <taxon>Xylocopa</taxon>
    </lineage>
</organism>
<proteinExistence type="predicted"/>
<evidence type="ECO:0000256" key="3">
    <source>
        <dbReference type="ARBA" id="ARBA00022606"/>
    </source>
</evidence>